<sequence length="515" mass="57808">MIVIAPEAEVGTLSSEQSSISGHTATHPGDEESKKHLRDQLRRTLSRKESFGADTYPPRQYFVLTEAGKPVFISRREEDDSDDLTSAMGLMQALVSVFLDDGDKIRCINAGKTRITFLLRPPLYHVCVSSWGEPESVTRFHLEYLHLQILSVVSAEQLRRLFERRTNFDLRRLLSGAEPFLYSLLSRLEWDLAMGTSSLQCLKVEPMLRKSVADVLVPTSKIKDILYMILIAQERVITLVRPRKHSIHPSDLHVLVNTIYAPSIINSSASASWLPICLPKFNPSAFVNAYVMFLRREAEKVPVTPPFLKTSSPGSQSSELLSESGQTSEGVNHSESTNLSEKASPEIGLVCVSGSADFEAVRSWCDTVSRRLTQDGLLQALSDAVDRGDTEYSVADLGIPGLRHFVYKSRSHVQVTLPLFEDPYDDVNEQRRLITLYQTLYDNIHAKSGQGSTLKLQYIRTEKESVLGWITQPFEVYLALSPRLPKTAVVNAANAVARWVQTEERRLFLRDAPVF</sequence>
<feature type="region of interest" description="Disordered" evidence="4">
    <location>
        <begin position="8"/>
        <end position="36"/>
    </location>
</feature>
<evidence type="ECO:0000259" key="7">
    <source>
        <dbReference type="Pfam" id="PF19038"/>
    </source>
</evidence>
<comment type="subcellular location">
    <subcellularLocation>
        <location evidence="3">Endosome</location>
        <location evidence="3">Multivesicular body membrane</location>
        <topology evidence="3">Peripheral membrane protein</topology>
    </subcellularLocation>
    <subcellularLocation>
        <location evidence="1 3">Prevacuolar compartment membrane</location>
        <topology evidence="1 3">Peripheral membrane protein</topology>
    </subcellularLocation>
    <subcellularLocation>
        <location evidence="3">Vacuole membrane</location>
        <topology evidence="3">Peripheral membrane protein</topology>
    </subcellularLocation>
</comment>
<dbReference type="Pfam" id="PF19037">
    <property type="entry name" value="Fuz_longin_2"/>
    <property type="match status" value="1"/>
</dbReference>
<feature type="domain" description="FUZ/MON1/HPS1 third Longin" evidence="7">
    <location>
        <begin position="401"/>
        <end position="504"/>
    </location>
</feature>
<dbReference type="Pfam" id="PF19038">
    <property type="entry name" value="Fuz_longin_3"/>
    <property type="match status" value="1"/>
</dbReference>
<feature type="region of interest" description="Disordered" evidence="4">
    <location>
        <begin position="305"/>
        <end position="340"/>
    </location>
</feature>
<keyword evidence="3" id="KW-0967">Endosome</keyword>
<keyword evidence="3" id="KW-0472">Membrane</keyword>
<evidence type="ECO:0000259" key="6">
    <source>
        <dbReference type="Pfam" id="PF19037"/>
    </source>
</evidence>
<dbReference type="FunCoup" id="S8EQP7">
    <property type="interactions" value="243"/>
</dbReference>
<name>S8EQP7_FOMSC</name>
<keyword evidence="3" id="KW-0926">Vacuole</keyword>
<dbReference type="GO" id="GO:0006914">
    <property type="term" value="P:autophagy"/>
    <property type="evidence" value="ECO:0007669"/>
    <property type="project" value="UniProtKB-UniRule"/>
</dbReference>
<evidence type="ECO:0000259" key="5">
    <source>
        <dbReference type="Pfam" id="PF19036"/>
    </source>
</evidence>
<evidence type="ECO:0000256" key="2">
    <source>
        <dbReference type="ARBA" id="ARBA00018132"/>
    </source>
</evidence>
<organism evidence="8 9">
    <name type="scientific">Fomitopsis schrenkii</name>
    <name type="common">Brown rot fungus</name>
    <dbReference type="NCBI Taxonomy" id="2126942"/>
    <lineage>
        <taxon>Eukaryota</taxon>
        <taxon>Fungi</taxon>
        <taxon>Dikarya</taxon>
        <taxon>Basidiomycota</taxon>
        <taxon>Agaricomycotina</taxon>
        <taxon>Agaricomycetes</taxon>
        <taxon>Polyporales</taxon>
        <taxon>Fomitopsis</taxon>
    </lineage>
</organism>
<feature type="domain" description="FUZ/MON1/HPS1 first Longin" evidence="5">
    <location>
        <begin position="60"/>
        <end position="184"/>
    </location>
</feature>
<dbReference type="GO" id="GO:0016192">
    <property type="term" value="P:vesicle-mediated transport"/>
    <property type="evidence" value="ECO:0007669"/>
    <property type="project" value="InterPro"/>
</dbReference>
<dbReference type="GO" id="GO:0006623">
    <property type="term" value="P:protein targeting to vacuole"/>
    <property type="evidence" value="ECO:0007669"/>
    <property type="project" value="UniProtKB-UniRule"/>
</dbReference>
<dbReference type="Proteomes" id="UP000015241">
    <property type="component" value="Unassembled WGS sequence"/>
</dbReference>
<evidence type="ECO:0000256" key="3">
    <source>
        <dbReference type="RuleBase" id="RU367048"/>
    </source>
</evidence>
<evidence type="ECO:0000313" key="9">
    <source>
        <dbReference type="Proteomes" id="UP000015241"/>
    </source>
</evidence>
<feature type="compositionally biased region" description="Polar residues" evidence="4">
    <location>
        <begin position="12"/>
        <end position="24"/>
    </location>
</feature>
<protein>
    <recommendedName>
        <fullName evidence="2 3">Vacuolar fusion protein MON1</fullName>
    </recommendedName>
</protein>
<dbReference type="Pfam" id="PF19036">
    <property type="entry name" value="Fuz_longin_1"/>
    <property type="match status" value="1"/>
</dbReference>
<proteinExistence type="inferred from homology"/>
<dbReference type="STRING" id="743788.S8EQP7"/>
<evidence type="ECO:0000256" key="4">
    <source>
        <dbReference type="SAM" id="MobiDB-lite"/>
    </source>
</evidence>
<dbReference type="InterPro" id="IPR004353">
    <property type="entry name" value="Mon1"/>
</dbReference>
<dbReference type="InterPro" id="IPR043970">
    <property type="entry name" value="FUZ/MON1/HPS1_longin_3"/>
</dbReference>
<gene>
    <name evidence="8" type="ORF">FOMPIDRAFT_125347</name>
</gene>
<feature type="compositionally biased region" description="Low complexity" evidence="4">
    <location>
        <begin position="310"/>
        <end position="328"/>
    </location>
</feature>
<dbReference type="HOGENOM" id="CLU_014574_2_0_1"/>
<feature type="compositionally biased region" description="Polar residues" evidence="4">
    <location>
        <begin position="329"/>
        <end position="340"/>
    </location>
</feature>
<dbReference type="GO" id="GO:0035658">
    <property type="term" value="C:Mon1-Ccz1 complex"/>
    <property type="evidence" value="ECO:0007669"/>
    <property type="project" value="TreeGrafter"/>
</dbReference>
<dbReference type="OrthoDB" id="272411at2759"/>
<dbReference type="InterPro" id="IPR043971">
    <property type="entry name" value="FUZ/MON1/HPS1_longin_2"/>
</dbReference>
<comment type="function">
    <text evidence="3">Required for multiple vacuole delivery pathways including the cytoplasm to vacuole transport (Cvt), autophagy, pexophagy and endocytosis.</text>
</comment>
<dbReference type="InParanoid" id="S8EQP7"/>
<dbReference type="eggNOG" id="KOG0997">
    <property type="taxonomic scope" value="Eukaryota"/>
</dbReference>
<keyword evidence="9" id="KW-1185">Reference proteome</keyword>
<comment type="similarity">
    <text evidence="3">Belongs to the MON1/SAND family.</text>
</comment>
<dbReference type="InterPro" id="IPR043972">
    <property type="entry name" value="FUZ/MON1/HPS1_longin_1"/>
</dbReference>
<evidence type="ECO:0000256" key="1">
    <source>
        <dbReference type="ARBA" id="ARBA00004380"/>
    </source>
</evidence>
<dbReference type="AlphaFoldDB" id="S8EQP7"/>
<evidence type="ECO:0000313" key="8">
    <source>
        <dbReference type="EMBL" id="EPT05259.1"/>
    </source>
</evidence>
<keyword evidence="3" id="KW-0813">Transport</keyword>
<reference evidence="8 9" key="1">
    <citation type="journal article" date="2012" name="Science">
        <title>The Paleozoic origin of enzymatic lignin decomposition reconstructed from 31 fungal genomes.</title>
        <authorList>
            <person name="Floudas D."/>
            <person name="Binder M."/>
            <person name="Riley R."/>
            <person name="Barry K."/>
            <person name="Blanchette R.A."/>
            <person name="Henrissat B."/>
            <person name="Martinez A.T."/>
            <person name="Otillar R."/>
            <person name="Spatafora J.W."/>
            <person name="Yadav J.S."/>
            <person name="Aerts A."/>
            <person name="Benoit I."/>
            <person name="Boyd A."/>
            <person name="Carlson A."/>
            <person name="Copeland A."/>
            <person name="Coutinho P.M."/>
            <person name="de Vries R.P."/>
            <person name="Ferreira P."/>
            <person name="Findley K."/>
            <person name="Foster B."/>
            <person name="Gaskell J."/>
            <person name="Glotzer D."/>
            <person name="Gorecki P."/>
            <person name="Heitman J."/>
            <person name="Hesse C."/>
            <person name="Hori C."/>
            <person name="Igarashi K."/>
            <person name="Jurgens J.A."/>
            <person name="Kallen N."/>
            <person name="Kersten P."/>
            <person name="Kohler A."/>
            <person name="Kuees U."/>
            <person name="Kumar T.K.A."/>
            <person name="Kuo A."/>
            <person name="LaButti K."/>
            <person name="Larrondo L.F."/>
            <person name="Lindquist E."/>
            <person name="Ling A."/>
            <person name="Lombard V."/>
            <person name="Lucas S."/>
            <person name="Lundell T."/>
            <person name="Martin R."/>
            <person name="McLaughlin D.J."/>
            <person name="Morgenstern I."/>
            <person name="Morin E."/>
            <person name="Murat C."/>
            <person name="Nagy L.G."/>
            <person name="Nolan M."/>
            <person name="Ohm R.A."/>
            <person name="Patyshakuliyeva A."/>
            <person name="Rokas A."/>
            <person name="Ruiz-Duenas F.J."/>
            <person name="Sabat G."/>
            <person name="Salamov A."/>
            <person name="Samejima M."/>
            <person name="Schmutz J."/>
            <person name="Slot J.C."/>
            <person name="St John F."/>
            <person name="Stenlid J."/>
            <person name="Sun H."/>
            <person name="Sun S."/>
            <person name="Syed K."/>
            <person name="Tsang A."/>
            <person name="Wiebenga A."/>
            <person name="Young D."/>
            <person name="Pisabarro A."/>
            <person name="Eastwood D.C."/>
            <person name="Martin F."/>
            <person name="Cullen D."/>
            <person name="Grigoriev I.V."/>
            <person name="Hibbett D.S."/>
        </authorList>
    </citation>
    <scope>NUCLEOTIDE SEQUENCE</scope>
    <source>
        <strain evidence="9">FP-58527</strain>
    </source>
</reference>
<dbReference type="PANTHER" id="PTHR13027:SF7">
    <property type="entry name" value="VACUOLAR FUSION PROTEIN MON1 HOMOLOG"/>
    <property type="match status" value="1"/>
</dbReference>
<dbReference type="GO" id="GO:0000329">
    <property type="term" value="C:fungal-type vacuole membrane"/>
    <property type="evidence" value="ECO:0007669"/>
    <property type="project" value="TreeGrafter"/>
</dbReference>
<accession>S8EQP7</accession>
<keyword evidence="3" id="KW-0653">Protein transport</keyword>
<feature type="domain" description="FUZ/MON1/HPS1 second Longin" evidence="6">
    <location>
        <begin position="224"/>
        <end position="315"/>
    </location>
</feature>
<dbReference type="PRINTS" id="PR01546">
    <property type="entry name" value="YEAST73DUF"/>
</dbReference>
<dbReference type="EMBL" id="KE504124">
    <property type="protein sequence ID" value="EPT05259.1"/>
    <property type="molecule type" value="Genomic_DNA"/>
</dbReference>
<dbReference type="GO" id="GO:0032585">
    <property type="term" value="C:multivesicular body membrane"/>
    <property type="evidence" value="ECO:0007669"/>
    <property type="project" value="UniProtKB-SubCell"/>
</dbReference>
<dbReference type="PANTHER" id="PTHR13027">
    <property type="entry name" value="SAND PROTEIN-RELATED"/>
    <property type="match status" value="1"/>
</dbReference>
<keyword evidence="3" id="KW-0072">Autophagy</keyword>